<dbReference type="EC" id="3.4.21.89" evidence="1"/>
<comment type="caution">
    <text evidence="1">The sequence shown here is derived from an EMBL/GenBank/DDBJ whole genome shotgun (WGS) entry which is preliminary data.</text>
</comment>
<dbReference type="EMBL" id="CABVMM010000043">
    <property type="protein sequence ID" value="VVV02597.1"/>
    <property type="molecule type" value="Genomic_DNA"/>
</dbReference>
<gene>
    <name evidence="1" type="primary">sipT</name>
    <name evidence="1" type="ORF">FVB9532_03904</name>
</gene>
<reference evidence="1" key="1">
    <citation type="submission" date="2019-09" db="EMBL/GenBank/DDBJ databases">
        <authorList>
            <person name="Rodrigo-Torres L."/>
            <person name="Arahal R. D."/>
            <person name="Lucena T."/>
        </authorList>
    </citation>
    <scope>NUCLEOTIDE SEQUENCE</scope>
    <source>
        <strain evidence="1">ISS653</strain>
    </source>
</reference>
<evidence type="ECO:0000313" key="1">
    <source>
        <dbReference type="EMBL" id="VVV02597.1"/>
    </source>
</evidence>
<accession>A0AC61YDK2</accession>
<keyword evidence="1" id="KW-0378">Hydrolase</keyword>
<name>A0AC61YDK2_9FLAO</name>
<keyword evidence="2" id="KW-1185">Reference proteome</keyword>
<dbReference type="Proteomes" id="UP000356253">
    <property type="component" value="Unassembled WGS sequence"/>
</dbReference>
<sequence length="187" mass="21442">MEPNIHRGNSLLTTNLSNLDINDVVVFNYSDSLFGKQVYVFRIVGKPKDVIEIKSGILYRNGSKANKIGTSYDYKVTMNEYADLKPNLVSDYDLRKKREDTLIVSLSEKVAINNNLDDRRFILSNDHSDNYINEVYGKNWNKDFFGPLTIPSGKYFVLGDNRDNSNDSRFIGLIDKEQIIGEVITTW</sequence>
<evidence type="ECO:0000313" key="2">
    <source>
        <dbReference type="Proteomes" id="UP000356253"/>
    </source>
</evidence>
<proteinExistence type="predicted"/>
<protein>
    <submittedName>
        <fullName evidence="1">Signal peptidase I T</fullName>
        <ecNumber evidence="1">3.4.21.89</ecNumber>
    </submittedName>
</protein>
<organism evidence="1 2">
    <name type="scientific">Mesonia oceanica</name>
    <dbReference type="NCBI Taxonomy" id="2687242"/>
    <lineage>
        <taxon>Bacteria</taxon>
        <taxon>Pseudomonadati</taxon>
        <taxon>Bacteroidota</taxon>
        <taxon>Flavobacteriia</taxon>
        <taxon>Flavobacteriales</taxon>
        <taxon>Flavobacteriaceae</taxon>
        <taxon>Mesonia</taxon>
    </lineage>
</organism>